<gene>
    <name evidence="1" type="ORF">OAory_01048860</name>
</gene>
<dbReference type="AlphaFoldDB" id="A0A1S9D4R4"/>
<dbReference type="VEuPathDB" id="FungiDB:AO090009000585"/>
<dbReference type="EMBL" id="MKZY01000011">
    <property type="protein sequence ID" value="OOO04039.1"/>
    <property type="molecule type" value="Genomic_DNA"/>
</dbReference>
<organism evidence="1 2">
    <name type="scientific">Aspergillus oryzae</name>
    <name type="common">Yellow koji mold</name>
    <dbReference type="NCBI Taxonomy" id="5062"/>
    <lineage>
        <taxon>Eukaryota</taxon>
        <taxon>Fungi</taxon>
        <taxon>Dikarya</taxon>
        <taxon>Ascomycota</taxon>
        <taxon>Pezizomycotina</taxon>
        <taxon>Eurotiomycetes</taxon>
        <taxon>Eurotiomycetidae</taxon>
        <taxon>Eurotiales</taxon>
        <taxon>Aspergillaceae</taxon>
        <taxon>Aspergillus</taxon>
        <taxon>Aspergillus subgen. Circumdati</taxon>
    </lineage>
</organism>
<name>A0A1S9D4R4_ASPOZ</name>
<protein>
    <recommendedName>
        <fullName evidence="3">F-box domain-containing protein</fullName>
    </recommendedName>
</protein>
<dbReference type="Proteomes" id="UP000190312">
    <property type="component" value="Unassembled WGS sequence"/>
</dbReference>
<dbReference type="OrthoDB" id="5273847at2759"/>
<proteinExistence type="predicted"/>
<comment type="caution">
    <text evidence="1">The sequence shown here is derived from an EMBL/GenBank/DDBJ whole genome shotgun (WGS) entry which is preliminary data.</text>
</comment>
<evidence type="ECO:0000313" key="2">
    <source>
        <dbReference type="Proteomes" id="UP000190312"/>
    </source>
</evidence>
<accession>A0A1S9D4R4</accession>
<sequence length="701" mass="79996">MEDGEHFCNICGGPLSTNFIQHSSYDPCLTTAKDTEWLNFTRLVRANIHDGEDSDEEGAYYISMIGTYEYEPSRLFRTNLNGLENELEFAAWDDGFIVHNACFMMLHQMGMIDKHMTTMGREIFLRMEMRMCISNGTVINWGDRYYGGAGPFQGHRWTALDGYEWLVTNPDYEPDFSNLLEEARRDGPEEIDAKLWDEAKDYEYVDRFWRFPVELRHKILHLLPSESLFDVLRASPAFCMASTALPNKYWYSVIEDRMPWMEHTTLIKILTETEDPIDYKSLAARLIEVTTTSDDRNGPWDEYLGLQNRRRIMMCIDRILDDIEDSVASQDNYEGVSTQILGLSSFRAVTFLCDASIAKKNTDIYIRPVIDNPPSVTNVKVYFGAHGGMVGIEFLLEGDKSGRLVGHQTNWLQIVSFRKDVVINGFVISLGPMREFHTNHMIHGLAILTDGNYHHPYARFGHWTNNDIVHILCARTTETLVGLSAQYTEDYISQFGIIVADLATGSSGFVWDMEGDLLATTRWTGNWPSPDNEPARLMPSLKQLNIRRTQTAVQFLDFRSRVIDCITAFFPFGKGKAIGGLLFKFSDGTRQLVGKAKNDRSISRFACNVITFNPGNEQRIAGVAIYCTDKRLGSPEPCGVNSIVFITEPRWKNMVLGYRRFQSPGGYELKGPYEYYDKERITVGMQFVIEQGVITQLGLMH</sequence>
<evidence type="ECO:0008006" key="3">
    <source>
        <dbReference type="Google" id="ProtNLM"/>
    </source>
</evidence>
<evidence type="ECO:0000313" key="1">
    <source>
        <dbReference type="EMBL" id="OOO04039.1"/>
    </source>
</evidence>
<reference evidence="1 2" key="1">
    <citation type="submission" date="2016-10" db="EMBL/GenBank/DDBJ databases">
        <title>Genome sequencing of Aspergillus oryzae BCC7051.</title>
        <authorList>
            <person name="Thammarongtham C."/>
            <person name="Vorapreeda T."/>
            <person name="Nookaew I."/>
            <person name="Srisuk T."/>
            <person name="Land M."/>
            <person name="Jeennor S."/>
            <person name="Laoteng K."/>
        </authorList>
    </citation>
    <scope>NUCLEOTIDE SEQUENCE [LARGE SCALE GENOMIC DNA]</scope>
    <source>
        <strain evidence="1 2">BCC7051</strain>
    </source>
</reference>